<keyword evidence="3" id="KW-1185">Reference proteome</keyword>
<sequence>MHIAWIGKKSPFCGNVTYSREVTNGLLDRGLQVSFLHFAQEEEVSDASNWPSCLEVSLPFLYKSQVYTLPTLKSRKVLMRSLEQLKPDLVHASLTLSPLDFLLPEICEELNIPLIATFHTPFDGKQRNIKSGTQLLTYQLYAPFLANYDRVIIFSKVQRDLLERLGVAASNIAVIPNGVDERKYCPGPSNIKSQLNAKRLFVYQGRIATEKNVEALLRAWKQSEMGSESKLLIVGDGPLKPSLEAFYDEECGIIWWGAEADEQRRIEILRGADVFILPSLVEGLSLSLLEAMSCGVACVATDAGADGEVLEGNPLEGDAGIILRTNGVAGQLRTLLPVLRGHQEFTKQLGQKARARIMEQYTLSRNIDQLVKLYEDLLQERKIQNIQLAGLRYKRRAKESASSWFMVDDSGRACE</sequence>
<dbReference type="EMBL" id="JAMPKK010000001">
    <property type="protein sequence ID" value="MEP0863035.1"/>
    <property type="molecule type" value="Genomic_DNA"/>
</dbReference>
<reference evidence="2 3" key="1">
    <citation type="submission" date="2022-04" db="EMBL/GenBank/DDBJ databases">
        <title>Positive selection, recombination, and allopatry shape intraspecific diversity of widespread and dominant cyanobacteria.</title>
        <authorList>
            <person name="Wei J."/>
            <person name="Shu W."/>
            <person name="Hu C."/>
        </authorList>
    </citation>
    <scope>NUCLEOTIDE SEQUENCE [LARGE SCALE GENOMIC DNA]</scope>
    <source>
        <strain evidence="2 3">GB2-A5</strain>
    </source>
</reference>
<dbReference type="RefSeq" id="WP_190424410.1">
    <property type="nucleotide sequence ID" value="NZ_JAMPKK010000001.1"/>
</dbReference>
<dbReference type="Gene3D" id="3.40.50.2000">
    <property type="entry name" value="Glycogen Phosphorylase B"/>
    <property type="match status" value="2"/>
</dbReference>
<dbReference type="Pfam" id="PF13439">
    <property type="entry name" value="Glyco_transf_4"/>
    <property type="match status" value="1"/>
</dbReference>
<dbReference type="CDD" id="cd03801">
    <property type="entry name" value="GT4_PimA-like"/>
    <property type="match status" value="1"/>
</dbReference>
<dbReference type="SUPFAM" id="SSF53756">
    <property type="entry name" value="UDP-Glycosyltransferase/glycogen phosphorylase"/>
    <property type="match status" value="1"/>
</dbReference>
<dbReference type="InterPro" id="IPR028098">
    <property type="entry name" value="Glyco_trans_4-like_N"/>
</dbReference>
<dbReference type="InterPro" id="IPR050194">
    <property type="entry name" value="Glycosyltransferase_grp1"/>
</dbReference>
<proteinExistence type="predicted"/>
<dbReference type="PANTHER" id="PTHR45947">
    <property type="entry name" value="SULFOQUINOVOSYL TRANSFERASE SQD2"/>
    <property type="match status" value="1"/>
</dbReference>
<protein>
    <submittedName>
        <fullName evidence="2">Glycosyltransferase family 4 protein</fullName>
    </submittedName>
</protein>
<name>A0ABV0JHW7_9CYAN</name>
<evidence type="ECO:0000259" key="1">
    <source>
        <dbReference type="Pfam" id="PF13439"/>
    </source>
</evidence>
<dbReference type="Proteomes" id="UP001442494">
    <property type="component" value="Unassembled WGS sequence"/>
</dbReference>
<dbReference type="PANTHER" id="PTHR45947:SF11">
    <property type="entry name" value="SLR1508 PROTEIN"/>
    <property type="match status" value="1"/>
</dbReference>
<organism evidence="2 3">
    <name type="scientific">Funiculus sociatus GB2-A5</name>
    <dbReference type="NCBI Taxonomy" id="2933946"/>
    <lineage>
        <taxon>Bacteria</taxon>
        <taxon>Bacillati</taxon>
        <taxon>Cyanobacteriota</taxon>
        <taxon>Cyanophyceae</taxon>
        <taxon>Coleofasciculales</taxon>
        <taxon>Coleofasciculaceae</taxon>
        <taxon>Funiculus</taxon>
    </lineage>
</organism>
<gene>
    <name evidence="2" type="ORF">NDI37_00930</name>
</gene>
<feature type="domain" description="Glycosyltransferase subfamily 4-like N-terminal" evidence="1">
    <location>
        <begin position="16"/>
        <end position="181"/>
    </location>
</feature>
<dbReference type="Pfam" id="PF13692">
    <property type="entry name" value="Glyco_trans_1_4"/>
    <property type="match status" value="1"/>
</dbReference>
<evidence type="ECO:0000313" key="3">
    <source>
        <dbReference type="Proteomes" id="UP001442494"/>
    </source>
</evidence>
<accession>A0ABV0JHW7</accession>
<comment type="caution">
    <text evidence="2">The sequence shown here is derived from an EMBL/GenBank/DDBJ whole genome shotgun (WGS) entry which is preliminary data.</text>
</comment>
<evidence type="ECO:0000313" key="2">
    <source>
        <dbReference type="EMBL" id="MEP0863035.1"/>
    </source>
</evidence>